<reference evidence="2" key="1">
    <citation type="submission" date="2019-08" db="EMBL/GenBank/DDBJ databases">
        <authorList>
            <person name="Kucharzyk K."/>
            <person name="Murdoch R.W."/>
            <person name="Higgins S."/>
            <person name="Loffler F."/>
        </authorList>
    </citation>
    <scope>NUCLEOTIDE SEQUENCE</scope>
</reference>
<feature type="transmembrane region" description="Helical" evidence="1">
    <location>
        <begin position="80"/>
        <end position="103"/>
    </location>
</feature>
<organism evidence="2">
    <name type="scientific">bioreactor metagenome</name>
    <dbReference type="NCBI Taxonomy" id="1076179"/>
    <lineage>
        <taxon>unclassified sequences</taxon>
        <taxon>metagenomes</taxon>
        <taxon>ecological metagenomes</taxon>
    </lineage>
</organism>
<protein>
    <submittedName>
        <fullName evidence="2">Uncharacterized protein</fullName>
    </submittedName>
</protein>
<name>A0A645HF96_9ZZZZ</name>
<sequence>MLLRIENSDGVVYSSFESEPDAQLSPAMGATVWRARQVAGHGKMLLVQSALSQELAGYQVLMAFPFQSFFDLWFADLRSIAAISFGISLALAVALCYCCGCCGSRWHSLAMPHDGCGQAKPRCALPVPEKMKSGS</sequence>
<evidence type="ECO:0000313" key="2">
    <source>
        <dbReference type="EMBL" id="MPN37681.1"/>
    </source>
</evidence>
<keyword evidence="1" id="KW-0812">Transmembrane</keyword>
<comment type="caution">
    <text evidence="2">The sequence shown here is derived from an EMBL/GenBank/DDBJ whole genome shotgun (WGS) entry which is preliminary data.</text>
</comment>
<accession>A0A645HF96</accession>
<keyword evidence="1" id="KW-0472">Membrane</keyword>
<gene>
    <name evidence="2" type="ORF">SDC9_185201</name>
</gene>
<dbReference type="EMBL" id="VSSQ01092461">
    <property type="protein sequence ID" value="MPN37681.1"/>
    <property type="molecule type" value="Genomic_DNA"/>
</dbReference>
<proteinExistence type="predicted"/>
<keyword evidence="1" id="KW-1133">Transmembrane helix</keyword>
<dbReference type="AlphaFoldDB" id="A0A645HF96"/>
<evidence type="ECO:0000256" key="1">
    <source>
        <dbReference type="SAM" id="Phobius"/>
    </source>
</evidence>